<dbReference type="InterPro" id="IPR036047">
    <property type="entry name" value="F-box-like_dom_sf"/>
</dbReference>
<feature type="region of interest" description="Disordered" evidence="1">
    <location>
        <begin position="24"/>
        <end position="66"/>
    </location>
</feature>
<name>A0A4S4KY09_9AGAM</name>
<evidence type="ECO:0000256" key="1">
    <source>
        <dbReference type="SAM" id="MobiDB-lite"/>
    </source>
</evidence>
<dbReference type="EMBL" id="SGPK01000415">
    <property type="protein sequence ID" value="THH03769.1"/>
    <property type="molecule type" value="Genomic_DNA"/>
</dbReference>
<evidence type="ECO:0000259" key="2">
    <source>
        <dbReference type="PROSITE" id="PS50181"/>
    </source>
</evidence>
<proteinExistence type="predicted"/>
<dbReference type="PROSITE" id="PS50181">
    <property type="entry name" value="FBOX"/>
    <property type="match status" value="1"/>
</dbReference>
<comment type="caution">
    <text evidence="3">The sequence shown here is derived from an EMBL/GenBank/DDBJ whole genome shotgun (WGS) entry which is preliminary data.</text>
</comment>
<dbReference type="Proteomes" id="UP000308199">
    <property type="component" value="Unassembled WGS sequence"/>
</dbReference>
<evidence type="ECO:0000313" key="4">
    <source>
        <dbReference type="Proteomes" id="UP000308199"/>
    </source>
</evidence>
<feature type="domain" description="F-box" evidence="2">
    <location>
        <begin position="192"/>
        <end position="238"/>
    </location>
</feature>
<dbReference type="SUPFAM" id="SSF81383">
    <property type="entry name" value="F-box domain"/>
    <property type="match status" value="1"/>
</dbReference>
<feature type="compositionally biased region" description="Low complexity" evidence="1">
    <location>
        <begin position="28"/>
        <end position="40"/>
    </location>
</feature>
<evidence type="ECO:0000313" key="3">
    <source>
        <dbReference type="EMBL" id="THH03769.1"/>
    </source>
</evidence>
<dbReference type="OrthoDB" id="2117972at2759"/>
<dbReference type="Pfam" id="PF00646">
    <property type="entry name" value="F-box"/>
    <property type="match status" value="1"/>
</dbReference>
<dbReference type="AlphaFoldDB" id="A0A4S4KY09"/>
<organism evidence="3 4">
    <name type="scientific">Phellinidium pouzarii</name>
    <dbReference type="NCBI Taxonomy" id="167371"/>
    <lineage>
        <taxon>Eukaryota</taxon>
        <taxon>Fungi</taxon>
        <taxon>Dikarya</taxon>
        <taxon>Basidiomycota</taxon>
        <taxon>Agaricomycotina</taxon>
        <taxon>Agaricomycetes</taxon>
        <taxon>Hymenochaetales</taxon>
        <taxon>Hymenochaetaceae</taxon>
        <taxon>Phellinidium</taxon>
    </lineage>
</organism>
<gene>
    <name evidence="3" type="ORF">EW145_g6022</name>
</gene>
<keyword evidence="4" id="KW-1185">Reference proteome</keyword>
<feature type="compositionally biased region" description="Polar residues" evidence="1">
    <location>
        <begin position="48"/>
        <end position="59"/>
    </location>
</feature>
<dbReference type="Gene3D" id="1.20.1280.50">
    <property type="match status" value="1"/>
</dbReference>
<sequence length="298" mass="33832">MPDIIDSSELAKFREQWKAEVRQRKTLDVASSSTSSQDVSAVHEAREQSTPTASRTEATASYIRPNHPSVSAHTFKSLSSAVDIYRLAVQHEQSESLDDALRLYRHAFRLDTNVDKAYQKDELLAVRKLEEGSRADHDQHHNALSFDNSIGELDSWRLSSPQKINTHTGSLANIISSFSHELNFEPEDEKAGVPLRLLPDELLVLILRTLEPVSIERFALINKKARTLTLDPVIWRMFMSLLKSLRIRRSRILQDNICMIIDASTLNILDLDWTVYILPSVITFGRDRARTPGFKSAI</sequence>
<reference evidence="3 4" key="1">
    <citation type="submission" date="2019-02" db="EMBL/GenBank/DDBJ databases">
        <title>Genome sequencing of the rare red list fungi Phellinidium pouzarii.</title>
        <authorList>
            <person name="Buettner E."/>
            <person name="Kellner H."/>
        </authorList>
    </citation>
    <scope>NUCLEOTIDE SEQUENCE [LARGE SCALE GENOMIC DNA]</scope>
    <source>
        <strain evidence="3 4">DSM 108285</strain>
    </source>
</reference>
<accession>A0A4S4KY09</accession>
<dbReference type="InterPro" id="IPR001810">
    <property type="entry name" value="F-box_dom"/>
</dbReference>
<protein>
    <recommendedName>
        <fullName evidence="2">F-box domain-containing protein</fullName>
    </recommendedName>
</protein>